<protein>
    <recommendedName>
        <fullName evidence="5">Epoxide hydrolase N-terminal domain-containing protein</fullName>
    </recommendedName>
</protein>
<name>A0AAV9V4U4_9PEZI</name>
<dbReference type="InterPro" id="IPR016292">
    <property type="entry name" value="Epoxide_hydrolase"/>
</dbReference>
<dbReference type="PRINTS" id="PR00412">
    <property type="entry name" value="EPOXHYDRLASE"/>
</dbReference>
<dbReference type="InterPro" id="IPR000639">
    <property type="entry name" value="Epox_hydrolase-like"/>
</dbReference>
<dbReference type="GO" id="GO:0004301">
    <property type="term" value="F:epoxide hydrolase activity"/>
    <property type="evidence" value="ECO:0007669"/>
    <property type="project" value="TreeGrafter"/>
</dbReference>
<reference evidence="6 7" key="1">
    <citation type="submission" date="2019-10" db="EMBL/GenBank/DDBJ databases">
        <authorList>
            <person name="Palmer J.M."/>
        </authorList>
    </citation>
    <scope>NUCLEOTIDE SEQUENCE [LARGE SCALE GENOMIC DNA]</scope>
    <source>
        <strain evidence="6 7">TWF696</strain>
    </source>
</reference>
<sequence>MSDIKPYKIDVPQEKLDLLRKKLELATFPDELEDSSWDLGTPLSEIQRLTKHWKDSFDWRATEAKLNEIPHFMTSIDVDGFGSFNTHFVHVKCQVPGVKAIPFLFLHGWPGNFLESLKLLPLLTEGKDGPYFDVVAPSLVDFGFTDGAKKIGFNSSKHAELYHKLMLKLGYDEYVTQGGDWGSKISKFLAIQYGPKHCKAVHLNFMWWSQPPKLLSNPLLWLQYNLQPHSDLDKTRLKRREWFYAEGVGYNLLQQTKPQTVGYGLQDSPVGLLAWVYEKLHDWSDRYKWTDDEILTWVSIYAFSTAGPTAAGRIYYMDRHRPAEEQARVFDPVPSNVPVGFSVFPLDLVVWPLAWGRTEGRIVFEKLHPSGGHFAAHERPEWLAGDLKEMFGKGGGAYGVVGGRNGYAGGARL</sequence>
<dbReference type="SUPFAM" id="SSF53474">
    <property type="entry name" value="alpha/beta-Hydrolases"/>
    <property type="match status" value="1"/>
</dbReference>
<evidence type="ECO:0000256" key="1">
    <source>
        <dbReference type="ARBA" id="ARBA00010088"/>
    </source>
</evidence>
<evidence type="ECO:0000256" key="3">
    <source>
        <dbReference type="ARBA" id="ARBA00022801"/>
    </source>
</evidence>
<dbReference type="Pfam" id="PF06441">
    <property type="entry name" value="EHN"/>
    <property type="match status" value="1"/>
</dbReference>
<feature type="active site" description="Nucleophile" evidence="4">
    <location>
        <position position="180"/>
    </location>
</feature>
<dbReference type="Proteomes" id="UP001375240">
    <property type="component" value="Unassembled WGS sequence"/>
</dbReference>
<keyword evidence="7" id="KW-1185">Reference proteome</keyword>
<evidence type="ECO:0000259" key="5">
    <source>
        <dbReference type="Pfam" id="PF06441"/>
    </source>
</evidence>
<feature type="domain" description="Epoxide hydrolase N-terminal" evidence="5">
    <location>
        <begin position="4"/>
        <end position="115"/>
    </location>
</feature>
<proteinExistence type="inferred from homology"/>
<evidence type="ECO:0000256" key="4">
    <source>
        <dbReference type="PIRSR" id="PIRSR001112-1"/>
    </source>
</evidence>
<feature type="active site" description="Proton donor" evidence="4">
    <location>
        <position position="315"/>
    </location>
</feature>
<dbReference type="PIRSF" id="PIRSF001112">
    <property type="entry name" value="Epoxide_hydrolase"/>
    <property type="match status" value="1"/>
</dbReference>
<dbReference type="PANTHER" id="PTHR21661:SF35">
    <property type="entry name" value="EPOXIDE HYDROLASE"/>
    <property type="match status" value="1"/>
</dbReference>
<organism evidence="6 7">
    <name type="scientific">Orbilia brochopaga</name>
    <dbReference type="NCBI Taxonomy" id="3140254"/>
    <lineage>
        <taxon>Eukaryota</taxon>
        <taxon>Fungi</taxon>
        <taxon>Dikarya</taxon>
        <taxon>Ascomycota</taxon>
        <taxon>Pezizomycotina</taxon>
        <taxon>Orbiliomycetes</taxon>
        <taxon>Orbiliales</taxon>
        <taxon>Orbiliaceae</taxon>
        <taxon>Orbilia</taxon>
    </lineage>
</organism>
<dbReference type="EMBL" id="JAVHNQ010000002">
    <property type="protein sequence ID" value="KAK6354659.1"/>
    <property type="molecule type" value="Genomic_DNA"/>
</dbReference>
<accession>A0AAV9V4U4</accession>
<dbReference type="AlphaFoldDB" id="A0AAV9V4U4"/>
<comment type="caution">
    <text evidence="6">The sequence shown here is derived from an EMBL/GenBank/DDBJ whole genome shotgun (WGS) entry which is preliminary data.</text>
</comment>
<evidence type="ECO:0000313" key="7">
    <source>
        <dbReference type="Proteomes" id="UP001375240"/>
    </source>
</evidence>
<dbReference type="PANTHER" id="PTHR21661">
    <property type="entry name" value="EPOXIDE HYDROLASE 1-RELATED"/>
    <property type="match status" value="1"/>
</dbReference>
<gene>
    <name evidence="6" type="ORF">TWF696_003799</name>
</gene>
<dbReference type="InterPro" id="IPR029058">
    <property type="entry name" value="AB_hydrolase_fold"/>
</dbReference>
<dbReference type="Gene3D" id="3.40.50.1820">
    <property type="entry name" value="alpha/beta hydrolase"/>
    <property type="match status" value="1"/>
</dbReference>
<evidence type="ECO:0000256" key="2">
    <source>
        <dbReference type="ARBA" id="ARBA00022797"/>
    </source>
</evidence>
<feature type="active site" description="Proton acceptor" evidence="4">
    <location>
        <position position="373"/>
    </location>
</feature>
<comment type="similarity">
    <text evidence="1">Belongs to the peptidase S33 family.</text>
</comment>
<dbReference type="InterPro" id="IPR010497">
    <property type="entry name" value="Epoxide_hydro_N"/>
</dbReference>
<dbReference type="GO" id="GO:0097176">
    <property type="term" value="P:epoxide metabolic process"/>
    <property type="evidence" value="ECO:0007669"/>
    <property type="project" value="TreeGrafter"/>
</dbReference>
<keyword evidence="2" id="KW-0058">Aromatic hydrocarbons catabolism</keyword>
<keyword evidence="3" id="KW-0378">Hydrolase</keyword>
<evidence type="ECO:0000313" key="6">
    <source>
        <dbReference type="EMBL" id="KAK6354659.1"/>
    </source>
</evidence>